<evidence type="ECO:0000313" key="2">
    <source>
        <dbReference type="EMBL" id="CAG5099156.1"/>
    </source>
</evidence>
<dbReference type="EMBL" id="OU015569">
    <property type="protein sequence ID" value="CAG5099156.1"/>
    <property type="molecule type" value="Genomic_DNA"/>
</dbReference>
<evidence type="ECO:0000256" key="1">
    <source>
        <dbReference type="SAM" id="MobiDB-lite"/>
    </source>
</evidence>
<evidence type="ECO:0000313" key="3">
    <source>
        <dbReference type="Proteomes" id="UP001158576"/>
    </source>
</evidence>
<dbReference type="Proteomes" id="UP001158576">
    <property type="component" value="Chromosome XSR"/>
</dbReference>
<accession>A0ABN7SFM5</accession>
<organism evidence="2 3">
    <name type="scientific">Oikopleura dioica</name>
    <name type="common">Tunicate</name>
    <dbReference type="NCBI Taxonomy" id="34765"/>
    <lineage>
        <taxon>Eukaryota</taxon>
        <taxon>Metazoa</taxon>
        <taxon>Chordata</taxon>
        <taxon>Tunicata</taxon>
        <taxon>Appendicularia</taxon>
        <taxon>Copelata</taxon>
        <taxon>Oikopleuridae</taxon>
        <taxon>Oikopleura</taxon>
    </lineage>
</organism>
<protein>
    <submittedName>
        <fullName evidence="2">Oidioi.mRNA.OKI2018_I69.XSR.g16302.t1.cds</fullName>
    </submittedName>
</protein>
<keyword evidence="3" id="KW-1185">Reference proteome</keyword>
<proteinExistence type="predicted"/>
<feature type="compositionally biased region" description="Acidic residues" evidence="1">
    <location>
        <begin position="70"/>
        <end position="86"/>
    </location>
</feature>
<feature type="compositionally biased region" description="Acidic residues" evidence="1">
    <location>
        <begin position="105"/>
        <end position="138"/>
    </location>
</feature>
<name>A0ABN7SFM5_OIKDI</name>
<sequence>MEKILTSSTDLSDNTGRIINRLILELLEENGKSGRIYNDSEFTSKLKRAGQYCRDIAASAKKSEDKIEDSSSEDSSSEESSSESDSSDSGTHSEINFGRLAVDSTSEDDSSYEDDSSGSSEEETSSEEESSEEEEYTP</sequence>
<gene>
    <name evidence="2" type="ORF">OKIOD_LOCUS7860</name>
</gene>
<reference evidence="2 3" key="1">
    <citation type="submission" date="2021-04" db="EMBL/GenBank/DDBJ databases">
        <authorList>
            <person name="Bliznina A."/>
        </authorList>
    </citation>
    <scope>NUCLEOTIDE SEQUENCE [LARGE SCALE GENOMIC DNA]</scope>
</reference>
<feature type="region of interest" description="Disordered" evidence="1">
    <location>
        <begin position="59"/>
        <end position="138"/>
    </location>
</feature>